<feature type="compositionally biased region" description="Basic residues" evidence="1">
    <location>
        <begin position="594"/>
        <end position="605"/>
    </location>
</feature>
<sequence length="797" mass="85016">MSMNQQPQQSYATCASMPTLPDPSCQPPDGGNGNALPGVGNNPNVSNTSITNSQSNTTRTYADVVRGYPNATNSYPNATNSYPNATNSYPNVPSYPNVASSYPNTPSSTPNAPCSTPNVTDSSANTTNSYPNATNSYPNATNGYPNASNTYPDATNMYPDSQHKQAGNMSNAGQSPVNLQQPPWTGMSSVNGFPTLEMGQHRAFGGGYSGIFNDSTNVNPSVTTNQHAVMGANANMVLNMSTNQAGHVNTTNNPNLIVVHPMGYYSGQLSVAWPDNLIMNEQFPIVQAPRSLGLSSAISGHSGPPFPMPQTSGLFMSVPPGVPDGETLDNLAEAVYKRMKSANHRKQAKGKKKKQPQCNAVDPSALRHAFNTFCGYDKGSRVFLPHPPGHSEYQPRYAPGSNEQYFDMHWNQAPRSDANLKVYEDIIVRMRAEDKAIVDPTARQFEKATNDNLKDDLSTYFLTRRKQYWAQVREEQRLKNTKRASDVRRNGRKNAKAARRRSGIQDFIDQNGAQNTRGIEHLVLTDVQSSEYSDSGNEKRGFVVLDLPWRSTQVTHLYRELDRLNDQESSTRWTSGKGGRGGLSRPRQPDQKNRVCRRPTPHRRPPAACVKRLYQNHENVKPDDANWTITGWLDGFVVDDSYDADSEDVGGVVDAEPNLNHVPGNSVCNSIGSTPTDNASTGGVVGDASAIASATEGAVGFAGVGSAPGGVPGEGNNSLTNVGNSEEGGAVITRGGTEAWLGVANVDNPASTGVGSGGLVIGAIGVDPAKSSANEGGSGAEPGDPSQVYTGGAGGNV</sequence>
<reference evidence="2 3" key="1">
    <citation type="journal article" date="2019" name="Nat. Ecol. Evol.">
        <title>Megaphylogeny resolves global patterns of mushroom evolution.</title>
        <authorList>
            <person name="Varga T."/>
            <person name="Krizsan K."/>
            <person name="Foldi C."/>
            <person name="Dima B."/>
            <person name="Sanchez-Garcia M."/>
            <person name="Sanchez-Ramirez S."/>
            <person name="Szollosi G.J."/>
            <person name="Szarkandi J.G."/>
            <person name="Papp V."/>
            <person name="Albert L."/>
            <person name="Andreopoulos W."/>
            <person name="Angelini C."/>
            <person name="Antonin V."/>
            <person name="Barry K.W."/>
            <person name="Bougher N.L."/>
            <person name="Buchanan P."/>
            <person name="Buyck B."/>
            <person name="Bense V."/>
            <person name="Catcheside P."/>
            <person name="Chovatia M."/>
            <person name="Cooper J."/>
            <person name="Damon W."/>
            <person name="Desjardin D."/>
            <person name="Finy P."/>
            <person name="Geml J."/>
            <person name="Haridas S."/>
            <person name="Hughes K."/>
            <person name="Justo A."/>
            <person name="Karasinski D."/>
            <person name="Kautmanova I."/>
            <person name="Kiss B."/>
            <person name="Kocsube S."/>
            <person name="Kotiranta H."/>
            <person name="LaButti K.M."/>
            <person name="Lechner B.E."/>
            <person name="Liimatainen K."/>
            <person name="Lipzen A."/>
            <person name="Lukacs Z."/>
            <person name="Mihaltcheva S."/>
            <person name="Morgado L.N."/>
            <person name="Niskanen T."/>
            <person name="Noordeloos M.E."/>
            <person name="Ohm R.A."/>
            <person name="Ortiz-Santana B."/>
            <person name="Ovrebo C."/>
            <person name="Racz N."/>
            <person name="Riley R."/>
            <person name="Savchenko A."/>
            <person name="Shiryaev A."/>
            <person name="Soop K."/>
            <person name="Spirin V."/>
            <person name="Szebenyi C."/>
            <person name="Tomsovsky M."/>
            <person name="Tulloss R.E."/>
            <person name="Uehling J."/>
            <person name="Grigoriev I.V."/>
            <person name="Vagvolgyi C."/>
            <person name="Papp T."/>
            <person name="Martin F.M."/>
            <person name="Miettinen O."/>
            <person name="Hibbett D.S."/>
            <person name="Nagy L.G."/>
        </authorList>
    </citation>
    <scope>NUCLEOTIDE SEQUENCE [LARGE SCALE GENOMIC DNA]</scope>
    <source>
        <strain evidence="2 3">CBS 962.96</strain>
    </source>
</reference>
<feature type="region of interest" description="Disordered" evidence="1">
    <location>
        <begin position="769"/>
        <end position="797"/>
    </location>
</feature>
<feature type="region of interest" description="Disordered" evidence="1">
    <location>
        <begin position="100"/>
        <end position="180"/>
    </location>
</feature>
<evidence type="ECO:0000313" key="3">
    <source>
        <dbReference type="Proteomes" id="UP000297245"/>
    </source>
</evidence>
<feature type="region of interest" description="Disordered" evidence="1">
    <location>
        <begin position="566"/>
        <end position="605"/>
    </location>
</feature>
<evidence type="ECO:0000313" key="2">
    <source>
        <dbReference type="EMBL" id="THU79078.1"/>
    </source>
</evidence>
<feature type="region of interest" description="Disordered" evidence="1">
    <location>
        <begin position="67"/>
        <end position="86"/>
    </location>
</feature>
<gene>
    <name evidence="2" type="ORF">K435DRAFT_875904</name>
</gene>
<feature type="compositionally biased region" description="Basic residues" evidence="1">
    <location>
        <begin position="339"/>
        <end position="355"/>
    </location>
</feature>
<feature type="compositionally biased region" description="Polar residues" evidence="1">
    <location>
        <begin position="1"/>
        <end position="13"/>
    </location>
</feature>
<feature type="compositionally biased region" description="Basic and acidic residues" evidence="1">
    <location>
        <begin position="480"/>
        <end position="489"/>
    </location>
</feature>
<accession>A0A4S8KUD5</accession>
<dbReference type="AlphaFoldDB" id="A0A4S8KUD5"/>
<dbReference type="EMBL" id="ML180080">
    <property type="protein sequence ID" value="THU79078.1"/>
    <property type="molecule type" value="Genomic_DNA"/>
</dbReference>
<feature type="compositionally biased region" description="Low complexity" evidence="1">
    <location>
        <begin position="44"/>
        <end position="58"/>
    </location>
</feature>
<feature type="compositionally biased region" description="Polar residues" evidence="1">
    <location>
        <begin position="70"/>
        <end position="86"/>
    </location>
</feature>
<feature type="compositionally biased region" description="Basic residues" evidence="1">
    <location>
        <begin position="490"/>
        <end position="502"/>
    </location>
</feature>
<name>A0A4S8KUD5_DENBC</name>
<feature type="compositionally biased region" description="Polar residues" evidence="1">
    <location>
        <begin position="119"/>
        <end position="153"/>
    </location>
</feature>
<feature type="region of interest" description="Disordered" evidence="1">
    <location>
        <begin position="1"/>
        <end position="59"/>
    </location>
</feature>
<feature type="region of interest" description="Disordered" evidence="1">
    <location>
        <begin position="339"/>
        <end position="360"/>
    </location>
</feature>
<feature type="region of interest" description="Disordered" evidence="1">
    <location>
        <begin position="480"/>
        <end position="502"/>
    </location>
</feature>
<protein>
    <submittedName>
        <fullName evidence="2">Uncharacterized protein</fullName>
    </submittedName>
</protein>
<evidence type="ECO:0000256" key="1">
    <source>
        <dbReference type="SAM" id="MobiDB-lite"/>
    </source>
</evidence>
<feature type="compositionally biased region" description="Low complexity" evidence="1">
    <location>
        <begin position="100"/>
        <end position="118"/>
    </location>
</feature>
<proteinExistence type="predicted"/>
<keyword evidence="3" id="KW-1185">Reference proteome</keyword>
<organism evidence="2 3">
    <name type="scientific">Dendrothele bispora (strain CBS 962.96)</name>
    <dbReference type="NCBI Taxonomy" id="1314807"/>
    <lineage>
        <taxon>Eukaryota</taxon>
        <taxon>Fungi</taxon>
        <taxon>Dikarya</taxon>
        <taxon>Basidiomycota</taxon>
        <taxon>Agaricomycotina</taxon>
        <taxon>Agaricomycetes</taxon>
        <taxon>Agaricomycetidae</taxon>
        <taxon>Agaricales</taxon>
        <taxon>Agaricales incertae sedis</taxon>
        <taxon>Dendrothele</taxon>
    </lineage>
</organism>
<feature type="compositionally biased region" description="Polar residues" evidence="1">
    <location>
        <begin position="164"/>
        <end position="180"/>
    </location>
</feature>
<dbReference type="Proteomes" id="UP000297245">
    <property type="component" value="Unassembled WGS sequence"/>
</dbReference>